<protein>
    <submittedName>
        <fullName evidence="2">Uncharacterized protein</fullName>
    </submittedName>
</protein>
<sequence length="301" mass="32501">MEEEDPKVRVLHDPTSYAKSIVKEGGARWVQGLAPIDLPCDYRMNGPAGTHGVMRHCWGADWLRLPILFGAVCLLLCILDGLAHSGLDSADHSGRHPLDFPMNEEELWAFARRPEQGLLEYLGGVWRLWAAPLPTALFSLALSWKVGLAAQDLVSLCGVGVSLLALVGTLGQLVLLWFSCSISSGGGTECDTPFVLFWCLGVARTGAPLLAVWFVAPALDILEGYYHCWKMLLAVPLLVYSIGVMLLTACVSETAGDAGCTVFNVRGWSSGAVVATWSPLLLRCLRWHGCGGLCVSKPHSD</sequence>
<evidence type="ECO:0000313" key="2">
    <source>
        <dbReference type="EMBL" id="CCC53316.1"/>
    </source>
</evidence>
<feature type="transmembrane region" description="Helical" evidence="1">
    <location>
        <begin position="62"/>
        <end position="83"/>
    </location>
</feature>
<evidence type="ECO:0000256" key="1">
    <source>
        <dbReference type="SAM" id="Phobius"/>
    </source>
</evidence>
<feature type="transmembrane region" description="Helical" evidence="1">
    <location>
        <begin position="228"/>
        <end position="247"/>
    </location>
</feature>
<reference evidence="2" key="1">
    <citation type="journal article" date="2012" name="Proc. Natl. Acad. Sci. U.S.A.">
        <title>Antigenic diversity is generated by distinct evolutionary mechanisms in African trypanosome species.</title>
        <authorList>
            <person name="Jackson A.P."/>
            <person name="Berry A."/>
            <person name="Aslett M."/>
            <person name="Allison H.C."/>
            <person name="Burton P."/>
            <person name="Vavrova-Anderson J."/>
            <person name="Brown R."/>
            <person name="Browne H."/>
            <person name="Corton N."/>
            <person name="Hauser H."/>
            <person name="Gamble J."/>
            <person name="Gilderthorp R."/>
            <person name="Marcello L."/>
            <person name="McQuillan J."/>
            <person name="Otto T.D."/>
            <person name="Quail M.A."/>
            <person name="Sanders M.J."/>
            <person name="van Tonder A."/>
            <person name="Ginger M.L."/>
            <person name="Field M.C."/>
            <person name="Barry J.D."/>
            <person name="Hertz-Fowler C."/>
            <person name="Berriman M."/>
        </authorList>
    </citation>
    <scope>NUCLEOTIDE SEQUENCE</scope>
    <source>
        <strain evidence="2">Y486</strain>
    </source>
</reference>
<organism evidence="2">
    <name type="scientific">Trypanosoma vivax (strain Y486)</name>
    <dbReference type="NCBI Taxonomy" id="1055687"/>
    <lineage>
        <taxon>Eukaryota</taxon>
        <taxon>Discoba</taxon>
        <taxon>Euglenozoa</taxon>
        <taxon>Kinetoplastea</taxon>
        <taxon>Metakinetoplastina</taxon>
        <taxon>Trypanosomatida</taxon>
        <taxon>Trypanosomatidae</taxon>
        <taxon>Trypanosoma</taxon>
        <taxon>Duttonella</taxon>
    </lineage>
</organism>
<proteinExistence type="predicted"/>
<dbReference type="VEuPathDB" id="TriTrypDB:TvY486_1108000"/>
<feature type="transmembrane region" description="Helical" evidence="1">
    <location>
        <begin position="153"/>
        <end position="175"/>
    </location>
</feature>
<feature type="transmembrane region" description="Helical" evidence="1">
    <location>
        <begin position="195"/>
        <end position="216"/>
    </location>
</feature>
<gene>
    <name evidence="2" type="ORF">TVY486_1108000</name>
</gene>
<keyword evidence="1" id="KW-0812">Transmembrane</keyword>
<dbReference type="AlphaFoldDB" id="G0UBW8"/>
<accession>G0UBW8</accession>
<keyword evidence="1" id="KW-0472">Membrane</keyword>
<keyword evidence="1" id="KW-1133">Transmembrane helix</keyword>
<dbReference type="EMBL" id="HE573027">
    <property type="protein sequence ID" value="CCC53316.1"/>
    <property type="molecule type" value="Genomic_DNA"/>
</dbReference>
<name>G0UBW8_TRYVY</name>
<feature type="transmembrane region" description="Helical" evidence="1">
    <location>
        <begin position="126"/>
        <end position="146"/>
    </location>
</feature>